<dbReference type="InterPro" id="IPR050314">
    <property type="entry name" value="Glycosyl_Hydrlase_18"/>
</dbReference>
<keyword evidence="7" id="KW-0146">Chitin degradation</keyword>
<keyword evidence="9" id="KW-0325">Glycoprotein</keyword>
<dbReference type="EMBL" id="JABSTR010000005">
    <property type="protein sequence ID" value="KAH9370320.1"/>
    <property type="molecule type" value="Genomic_DNA"/>
</dbReference>
<dbReference type="OrthoDB" id="73875at2759"/>
<dbReference type="GO" id="GO:0008061">
    <property type="term" value="F:chitin binding"/>
    <property type="evidence" value="ECO:0007669"/>
    <property type="project" value="UniProtKB-KW"/>
</dbReference>
<keyword evidence="8" id="KW-1015">Disulfide bond</keyword>
<keyword evidence="10" id="KW-0119">Carbohydrate metabolism</keyword>
<dbReference type="InterPro" id="IPR011583">
    <property type="entry name" value="Chitinase_II/V-like_cat"/>
</dbReference>
<evidence type="ECO:0000313" key="15">
    <source>
        <dbReference type="Proteomes" id="UP000821853"/>
    </source>
</evidence>
<dbReference type="PROSITE" id="PS51910">
    <property type="entry name" value="GH18_2"/>
    <property type="match status" value="1"/>
</dbReference>
<evidence type="ECO:0000256" key="2">
    <source>
        <dbReference type="ARBA" id="ARBA00009121"/>
    </source>
</evidence>
<protein>
    <recommendedName>
        <fullName evidence="3">chitinase</fullName>
        <ecNumber evidence="3">3.2.1.14</ecNumber>
    </recommendedName>
</protein>
<dbReference type="GO" id="GO:0005576">
    <property type="term" value="C:extracellular region"/>
    <property type="evidence" value="ECO:0007669"/>
    <property type="project" value="TreeGrafter"/>
</dbReference>
<dbReference type="Pfam" id="PF00704">
    <property type="entry name" value="Glyco_hydro_18"/>
    <property type="match status" value="2"/>
</dbReference>
<evidence type="ECO:0000259" key="13">
    <source>
        <dbReference type="PROSITE" id="PS51910"/>
    </source>
</evidence>
<dbReference type="FunFam" id="3.10.50.10:FF:000003">
    <property type="entry name" value="Class V chitinase CHIT5b"/>
    <property type="match status" value="1"/>
</dbReference>
<keyword evidence="6" id="KW-0378">Hydrolase</keyword>
<organism evidence="14 15">
    <name type="scientific">Haemaphysalis longicornis</name>
    <name type="common">Bush tick</name>
    <dbReference type="NCBI Taxonomy" id="44386"/>
    <lineage>
        <taxon>Eukaryota</taxon>
        <taxon>Metazoa</taxon>
        <taxon>Ecdysozoa</taxon>
        <taxon>Arthropoda</taxon>
        <taxon>Chelicerata</taxon>
        <taxon>Arachnida</taxon>
        <taxon>Acari</taxon>
        <taxon>Parasitiformes</taxon>
        <taxon>Ixodida</taxon>
        <taxon>Ixodoidea</taxon>
        <taxon>Ixodidae</taxon>
        <taxon>Haemaphysalinae</taxon>
        <taxon>Haemaphysalis</taxon>
    </lineage>
</organism>
<evidence type="ECO:0000313" key="14">
    <source>
        <dbReference type="EMBL" id="KAH9370320.1"/>
    </source>
</evidence>
<keyword evidence="5" id="KW-0732">Signal</keyword>
<dbReference type="GO" id="GO:0000272">
    <property type="term" value="P:polysaccharide catabolic process"/>
    <property type="evidence" value="ECO:0007669"/>
    <property type="project" value="UniProtKB-KW"/>
</dbReference>
<dbReference type="OMA" id="GHAHIAC"/>
<accession>A0A9J6G712</accession>
<dbReference type="AlphaFoldDB" id="A0A9J6G712"/>
<proteinExistence type="inferred from homology"/>
<keyword evidence="15" id="KW-1185">Reference proteome</keyword>
<dbReference type="PANTHER" id="PTHR11177">
    <property type="entry name" value="CHITINASE"/>
    <property type="match status" value="1"/>
</dbReference>
<evidence type="ECO:0000256" key="8">
    <source>
        <dbReference type="ARBA" id="ARBA00023157"/>
    </source>
</evidence>
<dbReference type="SUPFAM" id="SSF51445">
    <property type="entry name" value="(Trans)glycosidases"/>
    <property type="match status" value="2"/>
</dbReference>
<comment type="similarity">
    <text evidence="2">Belongs to the glycosyl hydrolase 18 family. Chitinase class II subfamily.</text>
</comment>
<dbReference type="SMART" id="SM00636">
    <property type="entry name" value="Glyco_18"/>
    <property type="match status" value="1"/>
</dbReference>
<evidence type="ECO:0000256" key="10">
    <source>
        <dbReference type="ARBA" id="ARBA00023277"/>
    </source>
</evidence>
<name>A0A9J6G712_HAELO</name>
<dbReference type="InterPro" id="IPR001223">
    <property type="entry name" value="Glyco_hydro18_cat"/>
</dbReference>
<evidence type="ECO:0000256" key="6">
    <source>
        <dbReference type="ARBA" id="ARBA00022801"/>
    </source>
</evidence>
<keyword evidence="11" id="KW-0326">Glycosidase</keyword>
<evidence type="ECO:0000256" key="5">
    <source>
        <dbReference type="ARBA" id="ARBA00022729"/>
    </source>
</evidence>
<reference evidence="14 15" key="1">
    <citation type="journal article" date="2020" name="Cell">
        <title>Large-Scale Comparative Analyses of Tick Genomes Elucidate Their Genetic Diversity and Vector Capacities.</title>
        <authorList>
            <consortium name="Tick Genome and Microbiome Consortium (TIGMIC)"/>
            <person name="Jia N."/>
            <person name="Wang J."/>
            <person name="Shi W."/>
            <person name="Du L."/>
            <person name="Sun Y."/>
            <person name="Zhan W."/>
            <person name="Jiang J.F."/>
            <person name="Wang Q."/>
            <person name="Zhang B."/>
            <person name="Ji P."/>
            <person name="Bell-Sakyi L."/>
            <person name="Cui X.M."/>
            <person name="Yuan T.T."/>
            <person name="Jiang B.G."/>
            <person name="Yang W.F."/>
            <person name="Lam T.T."/>
            <person name="Chang Q.C."/>
            <person name="Ding S.J."/>
            <person name="Wang X.J."/>
            <person name="Zhu J.G."/>
            <person name="Ruan X.D."/>
            <person name="Zhao L."/>
            <person name="Wei J.T."/>
            <person name="Ye R.Z."/>
            <person name="Que T.C."/>
            <person name="Du C.H."/>
            <person name="Zhou Y.H."/>
            <person name="Cheng J.X."/>
            <person name="Dai P.F."/>
            <person name="Guo W.B."/>
            <person name="Han X.H."/>
            <person name="Huang E.J."/>
            <person name="Li L.F."/>
            <person name="Wei W."/>
            <person name="Gao Y.C."/>
            <person name="Liu J.Z."/>
            <person name="Shao H.Z."/>
            <person name="Wang X."/>
            <person name="Wang C.C."/>
            <person name="Yang T.C."/>
            <person name="Huo Q.B."/>
            <person name="Li W."/>
            <person name="Chen H.Y."/>
            <person name="Chen S.E."/>
            <person name="Zhou L.G."/>
            <person name="Ni X.B."/>
            <person name="Tian J.H."/>
            <person name="Sheng Y."/>
            <person name="Liu T."/>
            <person name="Pan Y.S."/>
            <person name="Xia L.Y."/>
            <person name="Li J."/>
            <person name="Zhao F."/>
            <person name="Cao W.C."/>
        </authorList>
    </citation>
    <scope>NUCLEOTIDE SEQUENCE [LARGE SCALE GENOMIC DNA]</scope>
    <source>
        <strain evidence="14">HaeL-2018</strain>
    </source>
</reference>
<feature type="domain" description="GH18" evidence="13">
    <location>
        <begin position="247"/>
        <end position="613"/>
    </location>
</feature>
<comment type="caution">
    <text evidence="14">The sequence shown here is derived from an EMBL/GenBank/DDBJ whole genome shotgun (WGS) entry which is preliminary data.</text>
</comment>
<evidence type="ECO:0000256" key="4">
    <source>
        <dbReference type="ARBA" id="ARBA00022669"/>
    </source>
</evidence>
<dbReference type="GO" id="GO:0008843">
    <property type="term" value="F:endochitinase activity"/>
    <property type="evidence" value="ECO:0007669"/>
    <property type="project" value="UniProtKB-EC"/>
</dbReference>
<dbReference type="Gene3D" id="3.10.50.10">
    <property type="match status" value="2"/>
</dbReference>
<dbReference type="SUPFAM" id="SSF54556">
    <property type="entry name" value="Chitinase insertion domain"/>
    <property type="match status" value="2"/>
</dbReference>
<dbReference type="InterPro" id="IPR029070">
    <property type="entry name" value="Chitinase_insertion_sf"/>
</dbReference>
<comment type="catalytic activity">
    <reaction evidence="1">
        <text>Random endo-hydrolysis of N-acetyl-beta-D-glucosaminide (1-&gt;4)-beta-linkages in chitin and chitodextrins.</text>
        <dbReference type="EC" id="3.2.1.14"/>
    </reaction>
</comment>
<evidence type="ECO:0000256" key="3">
    <source>
        <dbReference type="ARBA" id="ARBA00012729"/>
    </source>
</evidence>
<dbReference type="FunFam" id="3.10.50.10:FF:000004">
    <property type="entry name" value="Chitinase 5"/>
    <property type="match status" value="1"/>
</dbReference>
<dbReference type="VEuPathDB" id="VectorBase:HLOH_058813"/>
<dbReference type="EC" id="3.2.1.14" evidence="3"/>
<keyword evidence="12" id="KW-0624">Polysaccharide degradation</keyword>
<dbReference type="PANTHER" id="PTHR11177:SF144">
    <property type="entry name" value="CHITINASE 5"/>
    <property type="match status" value="1"/>
</dbReference>
<evidence type="ECO:0000256" key="9">
    <source>
        <dbReference type="ARBA" id="ARBA00023180"/>
    </source>
</evidence>
<evidence type="ECO:0000256" key="7">
    <source>
        <dbReference type="ARBA" id="ARBA00023024"/>
    </source>
</evidence>
<sequence>MIMVLCNDFVVIRDCVTGASALTRRGEHKLFQAEGMKRLVRMGAPKQKLMLGIAFYGRSYVLRNTTKNGVKARIKFGTNPDPGPYVRSYAIKAYYEVCAALKSGGWTRVFDEEAKCPYAYKGDQWVGYEDEDSVAHKADTCDSLSGEAEDNNTNYGKTGELPQCQRVRFQREAPRARIVVEQQQLSRSSDLRRPLFHTAPRNKIDARFVISRRCQKRRSTLDAGPTCQKQFARPRKVKDDFIKNGGSPVVCYYTGVAADRYSPMNYRIRDIPGDLCTHVTLNYAGIDKEKLGVKDLIPAYTNNSHYKDFTGIKSKFLFVKTMISLGGWEHGSEPFSYVAADRERRCTFTRNLYKFLKENNFDGVDIDWRFPASPDRSGVPEDRENYVLFLKSLCKLRKKGMLVTATIPITPYYLDKGYDVKELAKYLDWFNVIGFDLRGRWSGIADVHSPLFARSFETGDTRNLNVAQGLKRLVELGAPKKKLVLGIPFFGRSYVLADKDNHSVGAPIKDAPAAPGPFIGSNEIMAYYEICTNIEDGTGTREFDNESKCPYMYYEDQWVGYEDEESVGIKVDYVIKEGYAGVMVFNNDMDDFNGVCGTTHPLLKKIYQKLSESTETRRRRSL</sequence>
<dbReference type="InterPro" id="IPR017853">
    <property type="entry name" value="GH"/>
</dbReference>
<gene>
    <name evidence="14" type="ORF">HPB48_007343</name>
</gene>
<evidence type="ECO:0000256" key="11">
    <source>
        <dbReference type="ARBA" id="ARBA00023295"/>
    </source>
</evidence>
<dbReference type="GO" id="GO:0006032">
    <property type="term" value="P:chitin catabolic process"/>
    <property type="evidence" value="ECO:0007669"/>
    <property type="project" value="UniProtKB-KW"/>
</dbReference>
<dbReference type="Gene3D" id="3.20.20.80">
    <property type="entry name" value="Glycosidases"/>
    <property type="match status" value="1"/>
</dbReference>
<keyword evidence="4" id="KW-0147">Chitin-binding</keyword>
<evidence type="ECO:0000256" key="1">
    <source>
        <dbReference type="ARBA" id="ARBA00000822"/>
    </source>
</evidence>
<dbReference type="Proteomes" id="UP000821853">
    <property type="component" value="Chromosome 3"/>
</dbReference>
<evidence type="ECO:0000256" key="12">
    <source>
        <dbReference type="ARBA" id="ARBA00023326"/>
    </source>
</evidence>